<evidence type="ECO:0000256" key="2">
    <source>
        <dbReference type="ARBA" id="ARBA00004496"/>
    </source>
</evidence>
<reference evidence="8" key="3">
    <citation type="submission" date="2015-02" db="UniProtKB">
        <authorList>
            <consortium name="EnsemblProtists"/>
        </authorList>
    </citation>
    <scope>IDENTIFICATION</scope>
    <source>
        <strain evidence="8">DAOM BR144</strain>
    </source>
</reference>
<evidence type="ECO:0000259" key="7">
    <source>
        <dbReference type="PROSITE" id="PS50020"/>
    </source>
</evidence>
<comment type="subcellular location">
    <subcellularLocation>
        <location evidence="2">Cytoplasm</location>
    </subcellularLocation>
    <subcellularLocation>
        <location evidence="1">Nucleus</location>
    </subcellularLocation>
</comment>
<keyword evidence="3" id="KW-0963">Cytoplasm</keyword>
<dbReference type="VEuPathDB" id="FungiDB:PYU1_G004201"/>
<feature type="region of interest" description="Disordered" evidence="6">
    <location>
        <begin position="37"/>
        <end position="59"/>
    </location>
</feature>
<protein>
    <recommendedName>
        <fullName evidence="7">WW domain-containing protein</fullName>
    </recommendedName>
</protein>
<sequence length="283" mass="31795">MQRGSHAGFCTFDERNAGGRYQTQAELRHFKHVLGHTKSMVDRGEKDEELQSGSPPKRRSELISTFARRMKTERDAHEHRIANMNRRITDYHNKEDDRLHASTVTTNFPAMHPNTQKISPGIAIRIRSPKPPNTLTMVKRMPCESPRSVPSTPWKAGGDDRLQYLDKNARDAYCDALLEYIWQQKEDAQAAAGCGLSARSGPEDSAEDEDTPATSPRPLPLGWEEKADAKGRVFFIDHIHRLTTWADPRVAAAAQDASPRTTSPRWSPSPSSSLSRYDAHVLS</sequence>
<reference evidence="9" key="2">
    <citation type="submission" date="2010-04" db="EMBL/GenBank/DDBJ databases">
        <authorList>
            <person name="Buell R."/>
            <person name="Hamilton J."/>
            <person name="Hostetler J."/>
        </authorList>
    </citation>
    <scope>NUCLEOTIDE SEQUENCE [LARGE SCALE GENOMIC DNA]</scope>
    <source>
        <strain evidence="9">DAOM:BR144</strain>
    </source>
</reference>
<dbReference type="PANTHER" id="PTHR17616">
    <property type="entry name" value="YES-ASSOCIATED PROTEIN YAP1 FAMILY MEMBER"/>
    <property type="match status" value="1"/>
</dbReference>
<accession>K3WGX0</accession>
<dbReference type="eggNOG" id="ENOG502S97Z">
    <property type="taxonomic scope" value="Eukaryota"/>
</dbReference>
<dbReference type="GO" id="GO:0005737">
    <property type="term" value="C:cytoplasm"/>
    <property type="evidence" value="ECO:0007669"/>
    <property type="project" value="UniProtKB-SubCell"/>
</dbReference>
<dbReference type="OMA" id="VFFIDHI"/>
<dbReference type="GO" id="GO:0045944">
    <property type="term" value="P:positive regulation of transcription by RNA polymerase II"/>
    <property type="evidence" value="ECO:0007669"/>
    <property type="project" value="TreeGrafter"/>
</dbReference>
<reference evidence="9" key="1">
    <citation type="journal article" date="2010" name="Genome Biol.">
        <title>Genome sequence of the necrotrophic plant pathogen Pythium ultimum reveals original pathogenicity mechanisms and effector repertoire.</title>
        <authorList>
            <person name="Levesque C.A."/>
            <person name="Brouwer H."/>
            <person name="Cano L."/>
            <person name="Hamilton J.P."/>
            <person name="Holt C."/>
            <person name="Huitema E."/>
            <person name="Raffaele S."/>
            <person name="Robideau G.P."/>
            <person name="Thines M."/>
            <person name="Win J."/>
            <person name="Zerillo M.M."/>
            <person name="Beakes G.W."/>
            <person name="Boore J.L."/>
            <person name="Busam D."/>
            <person name="Dumas B."/>
            <person name="Ferriera S."/>
            <person name="Fuerstenberg S.I."/>
            <person name="Gachon C.M."/>
            <person name="Gaulin E."/>
            <person name="Govers F."/>
            <person name="Grenville-Briggs L."/>
            <person name="Horner N."/>
            <person name="Hostetler J."/>
            <person name="Jiang R.H."/>
            <person name="Johnson J."/>
            <person name="Krajaejun T."/>
            <person name="Lin H."/>
            <person name="Meijer H.J."/>
            <person name="Moore B."/>
            <person name="Morris P."/>
            <person name="Phuntmart V."/>
            <person name="Puiu D."/>
            <person name="Shetty J."/>
            <person name="Stajich J.E."/>
            <person name="Tripathy S."/>
            <person name="Wawra S."/>
            <person name="van West P."/>
            <person name="Whitty B.R."/>
            <person name="Coutinho P.M."/>
            <person name="Henrissat B."/>
            <person name="Martin F."/>
            <person name="Thomas P.D."/>
            <person name="Tyler B.M."/>
            <person name="De Vries R.P."/>
            <person name="Kamoun S."/>
            <person name="Yandell M."/>
            <person name="Tisserat N."/>
            <person name="Buell C.R."/>
        </authorList>
    </citation>
    <scope>NUCLEOTIDE SEQUENCE</scope>
    <source>
        <strain evidence="9">DAOM:BR144</strain>
    </source>
</reference>
<dbReference type="SMART" id="SM00456">
    <property type="entry name" value="WW"/>
    <property type="match status" value="1"/>
</dbReference>
<evidence type="ECO:0000256" key="5">
    <source>
        <dbReference type="SAM" id="Coils"/>
    </source>
</evidence>
<dbReference type="PANTHER" id="PTHR17616:SF8">
    <property type="entry name" value="TRANSCRIPTIONAL COACTIVATOR YORKIE"/>
    <property type="match status" value="1"/>
</dbReference>
<feature type="compositionally biased region" description="Low complexity" evidence="6">
    <location>
        <begin position="250"/>
        <end position="276"/>
    </location>
</feature>
<dbReference type="InterPro" id="IPR001202">
    <property type="entry name" value="WW_dom"/>
</dbReference>
<dbReference type="PROSITE" id="PS50020">
    <property type="entry name" value="WW_DOMAIN_2"/>
    <property type="match status" value="1"/>
</dbReference>
<dbReference type="InParanoid" id="K3WGX0"/>
<dbReference type="CDD" id="cd00201">
    <property type="entry name" value="WW"/>
    <property type="match status" value="1"/>
</dbReference>
<evidence type="ECO:0000256" key="3">
    <source>
        <dbReference type="ARBA" id="ARBA00022490"/>
    </source>
</evidence>
<evidence type="ECO:0000256" key="6">
    <source>
        <dbReference type="SAM" id="MobiDB-lite"/>
    </source>
</evidence>
<dbReference type="GO" id="GO:0035329">
    <property type="term" value="P:hippo signaling"/>
    <property type="evidence" value="ECO:0007669"/>
    <property type="project" value="TreeGrafter"/>
</dbReference>
<dbReference type="InterPro" id="IPR051583">
    <property type="entry name" value="YAP1"/>
</dbReference>
<dbReference type="Gene3D" id="2.20.70.10">
    <property type="match status" value="1"/>
</dbReference>
<feature type="coiled-coil region" evidence="5">
    <location>
        <begin position="67"/>
        <end position="94"/>
    </location>
</feature>
<feature type="region of interest" description="Disordered" evidence="6">
    <location>
        <begin position="193"/>
        <end position="222"/>
    </location>
</feature>
<evidence type="ECO:0000313" key="9">
    <source>
        <dbReference type="Proteomes" id="UP000019132"/>
    </source>
</evidence>
<dbReference type="Pfam" id="PF00397">
    <property type="entry name" value="WW"/>
    <property type="match status" value="1"/>
</dbReference>
<evidence type="ECO:0000256" key="4">
    <source>
        <dbReference type="ARBA" id="ARBA00023242"/>
    </source>
</evidence>
<keyword evidence="4" id="KW-0539">Nucleus</keyword>
<evidence type="ECO:0000313" key="8">
    <source>
        <dbReference type="EnsemblProtists" id="PYU1_T004211"/>
    </source>
</evidence>
<dbReference type="GO" id="GO:0003713">
    <property type="term" value="F:transcription coactivator activity"/>
    <property type="evidence" value="ECO:0007669"/>
    <property type="project" value="TreeGrafter"/>
</dbReference>
<evidence type="ECO:0000256" key="1">
    <source>
        <dbReference type="ARBA" id="ARBA00004123"/>
    </source>
</evidence>
<dbReference type="InterPro" id="IPR036020">
    <property type="entry name" value="WW_dom_sf"/>
</dbReference>
<feature type="region of interest" description="Disordered" evidence="6">
    <location>
        <begin position="250"/>
        <end position="283"/>
    </location>
</feature>
<proteinExistence type="predicted"/>
<dbReference type="SUPFAM" id="SSF51045">
    <property type="entry name" value="WW domain"/>
    <property type="match status" value="1"/>
</dbReference>
<dbReference type="EMBL" id="GL376567">
    <property type="status" value="NOT_ANNOTATED_CDS"/>
    <property type="molecule type" value="Genomic_DNA"/>
</dbReference>
<dbReference type="AlphaFoldDB" id="K3WGX0"/>
<organism evidence="8 9">
    <name type="scientific">Globisporangium ultimum (strain ATCC 200006 / CBS 805.95 / DAOM BR144)</name>
    <name type="common">Pythium ultimum</name>
    <dbReference type="NCBI Taxonomy" id="431595"/>
    <lineage>
        <taxon>Eukaryota</taxon>
        <taxon>Sar</taxon>
        <taxon>Stramenopiles</taxon>
        <taxon>Oomycota</taxon>
        <taxon>Peronosporomycetes</taxon>
        <taxon>Pythiales</taxon>
        <taxon>Pythiaceae</taxon>
        <taxon>Globisporangium</taxon>
    </lineage>
</organism>
<dbReference type="EnsemblProtists" id="PYU1_T004211">
    <property type="protein sequence ID" value="PYU1_T004211"/>
    <property type="gene ID" value="PYU1_G004201"/>
</dbReference>
<keyword evidence="9" id="KW-1185">Reference proteome</keyword>
<dbReference type="STRING" id="431595.K3WGX0"/>
<feature type="domain" description="WW" evidence="7">
    <location>
        <begin position="217"/>
        <end position="250"/>
    </location>
</feature>
<name>K3WGX0_GLOUD</name>
<dbReference type="GO" id="GO:0005634">
    <property type="term" value="C:nucleus"/>
    <property type="evidence" value="ECO:0007669"/>
    <property type="project" value="UniProtKB-SubCell"/>
</dbReference>
<dbReference type="Proteomes" id="UP000019132">
    <property type="component" value="Unassembled WGS sequence"/>
</dbReference>
<dbReference type="PROSITE" id="PS01159">
    <property type="entry name" value="WW_DOMAIN_1"/>
    <property type="match status" value="1"/>
</dbReference>
<dbReference type="HOGENOM" id="CLU_985099_0_0_1"/>
<keyword evidence="5" id="KW-0175">Coiled coil</keyword>